<sequence length="206" mass="22894">GELEAMMLYSFIRTSKLQRWLSRNDSPPAIQECKFLFDSTYAPKSAATLDEELAEDPLDDSIQAPSSTVAVPVSEDLFALVKQRTAILRARLKFNGTVYSRASTHIGNSQIFFYPHGDCLSSPVPGSIQHIYATPMGELVFAVHKLLPCRDQTIDPFAIYSHFPAKMYSSSSSTHLEMVKVSWVVSHFAQWAISSHTAVILSLSHV</sequence>
<dbReference type="OrthoDB" id="3247418at2759"/>
<dbReference type="InParanoid" id="A0A0C9ZE98"/>
<reference evidence="2" key="2">
    <citation type="submission" date="2015-01" db="EMBL/GenBank/DDBJ databases">
        <title>Evolutionary Origins and Diversification of the Mycorrhizal Mutualists.</title>
        <authorList>
            <consortium name="DOE Joint Genome Institute"/>
            <consortium name="Mycorrhizal Genomics Consortium"/>
            <person name="Kohler A."/>
            <person name="Kuo A."/>
            <person name="Nagy L.G."/>
            <person name="Floudas D."/>
            <person name="Copeland A."/>
            <person name="Barry K.W."/>
            <person name="Cichocki N."/>
            <person name="Veneault-Fourrey C."/>
            <person name="LaButti K."/>
            <person name="Lindquist E.A."/>
            <person name="Lipzen A."/>
            <person name="Lundell T."/>
            <person name="Morin E."/>
            <person name="Murat C."/>
            <person name="Riley R."/>
            <person name="Ohm R."/>
            <person name="Sun H."/>
            <person name="Tunlid A."/>
            <person name="Henrissat B."/>
            <person name="Grigoriev I.V."/>
            <person name="Hibbett D.S."/>
            <person name="Martin F."/>
        </authorList>
    </citation>
    <scope>NUCLEOTIDE SEQUENCE [LARGE SCALE GENOMIC DNA]</scope>
    <source>
        <strain evidence="2">UH-Slu-Lm8-n1</strain>
    </source>
</reference>
<feature type="non-terminal residue" evidence="1">
    <location>
        <position position="206"/>
    </location>
</feature>
<keyword evidence="2" id="KW-1185">Reference proteome</keyword>
<dbReference type="STRING" id="930992.A0A0C9ZE98"/>
<proteinExistence type="predicted"/>
<evidence type="ECO:0000313" key="1">
    <source>
        <dbReference type="EMBL" id="KIK35810.1"/>
    </source>
</evidence>
<dbReference type="HOGENOM" id="CLU_067870_0_0_1"/>
<feature type="non-terminal residue" evidence="1">
    <location>
        <position position="1"/>
    </location>
</feature>
<gene>
    <name evidence="1" type="ORF">CY34DRAFT_58202</name>
</gene>
<dbReference type="EMBL" id="KN835587">
    <property type="protein sequence ID" value="KIK35810.1"/>
    <property type="molecule type" value="Genomic_DNA"/>
</dbReference>
<dbReference type="Proteomes" id="UP000054485">
    <property type="component" value="Unassembled WGS sequence"/>
</dbReference>
<reference evidence="1 2" key="1">
    <citation type="submission" date="2014-04" db="EMBL/GenBank/DDBJ databases">
        <authorList>
            <consortium name="DOE Joint Genome Institute"/>
            <person name="Kuo A."/>
            <person name="Ruytinx J."/>
            <person name="Rineau F."/>
            <person name="Colpaert J."/>
            <person name="Kohler A."/>
            <person name="Nagy L.G."/>
            <person name="Floudas D."/>
            <person name="Copeland A."/>
            <person name="Barry K.W."/>
            <person name="Cichocki N."/>
            <person name="Veneault-Fourrey C."/>
            <person name="LaButti K."/>
            <person name="Lindquist E.A."/>
            <person name="Lipzen A."/>
            <person name="Lundell T."/>
            <person name="Morin E."/>
            <person name="Murat C."/>
            <person name="Sun H."/>
            <person name="Tunlid A."/>
            <person name="Henrissat B."/>
            <person name="Grigoriev I.V."/>
            <person name="Hibbett D.S."/>
            <person name="Martin F."/>
            <person name="Nordberg H.P."/>
            <person name="Cantor M.N."/>
            <person name="Hua S.X."/>
        </authorList>
    </citation>
    <scope>NUCLEOTIDE SEQUENCE [LARGE SCALE GENOMIC DNA]</scope>
    <source>
        <strain evidence="1 2">UH-Slu-Lm8-n1</strain>
    </source>
</reference>
<protein>
    <submittedName>
        <fullName evidence="1">Uncharacterized protein</fullName>
    </submittedName>
</protein>
<accession>A0A0C9ZE98</accession>
<organism evidence="1 2">
    <name type="scientific">Suillus luteus UH-Slu-Lm8-n1</name>
    <dbReference type="NCBI Taxonomy" id="930992"/>
    <lineage>
        <taxon>Eukaryota</taxon>
        <taxon>Fungi</taxon>
        <taxon>Dikarya</taxon>
        <taxon>Basidiomycota</taxon>
        <taxon>Agaricomycotina</taxon>
        <taxon>Agaricomycetes</taxon>
        <taxon>Agaricomycetidae</taxon>
        <taxon>Boletales</taxon>
        <taxon>Suillineae</taxon>
        <taxon>Suillaceae</taxon>
        <taxon>Suillus</taxon>
    </lineage>
</organism>
<dbReference type="AlphaFoldDB" id="A0A0C9ZE98"/>
<name>A0A0C9ZE98_9AGAM</name>
<evidence type="ECO:0000313" key="2">
    <source>
        <dbReference type="Proteomes" id="UP000054485"/>
    </source>
</evidence>